<dbReference type="Proteomes" id="UP001144297">
    <property type="component" value="Unassembled WGS sequence"/>
</dbReference>
<evidence type="ECO:0000256" key="4">
    <source>
        <dbReference type="RuleBase" id="RU003946"/>
    </source>
</evidence>
<feature type="active site" description="Phosphoserine intermediate" evidence="2">
    <location>
        <position position="95"/>
    </location>
</feature>
<feature type="binding site" evidence="3">
    <location>
        <position position="45"/>
    </location>
    <ligand>
        <name>Zn(2+)</name>
        <dbReference type="ChEBI" id="CHEBI:29105"/>
        <label>2</label>
    </ligand>
</feature>
<dbReference type="InterPro" id="IPR017850">
    <property type="entry name" value="Alkaline_phosphatase_core_sf"/>
</dbReference>
<keyword evidence="3" id="KW-0479">Metal-binding</keyword>
<dbReference type="GO" id="GO:0004035">
    <property type="term" value="F:alkaline phosphatase activity"/>
    <property type="evidence" value="ECO:0007669"/>
    <property type="project" value="TreeGrafter"/>
</dbReference>
<dbReference type="GO" id="GO:0046872">
    <property type="term" value="F:metal ion binding"/>
    <property type="evidence" value="ECO:0007669"/>
    <property type="project" value="UniProtKB-KW"/>
</dbReference>
<reference evidence="5" key="1">
    <citation type="submission" date="2022-12" db="EMBL/GenBank/DDBJ databases">
        <title>Reference genome sequencing for broad-spectrum identification of bacterial and archaeal isolates by mass spectrometry.</title>
        <authorList>
            <person name="Sekiguchi Y."/>
            <person name="Tourlousse D.M."/>
        </authorList>
    </citation>
    <scope>NUCLEOTIDE SEQUENCE</scope>
    <source>
        <strain evidence="5">TSL-P1</strain>
    </source>
</reference>
<dbReference type="Gene3D" id="1.10.1200.140">
    <property type="entry name" value="Alkaline phosphatase, crown domain"/>
    <property type="match status" value="1"/>
</dbReference>
<feature type="binding site" evidence="3">
    <location>
        <position position="146"/>
    </location>
    <ligand>
        <name>Mg(2+)</name>
        <dbReference type="ChEBI" id="CHEBI:18420"/>
    </ligand>
</feature>
<dbReference type="Pfam" id="PF00245">
    <property type="entry name" value="Alk_phosphatase"/>
    <property type="match status" value="1"/>
</dbReference>
<dbReference type="PANTHER" id="PTHR11596:SF5">
    <property type="entry name" value="ALKALINE PHOSPHATASE"/>
    <property type="match status" value="1"/>
</dbReference>
<comment type="cofactor">
    <cofactor evidence="3">
        <name>Mg(2+)</name>
        <dbReference type="ChEBI" id="CHEBI:18420"/>
    </cofactor>
    <text evidence="3">Binds 1 Mg(2+) ion.</text>
</comment>
<evidence type="ECO:0000313" key="6">
    <source>
        <dbReference type="Proteomes" id="UP001144297"/>
    </source>
</evidence>
<dbReference type="AlphaFoldDB" id="A0A9W6LJM7"/>
<feature type="binding site" evidence="3">
    <location>
        <position position="280"/>
    </location>
    <ligand>
        <name>Zn(2+)</name>
        <dbReference type="ChEBI" id="CHEBI:29105"/>
        <label>2</label>
    </ligand>
</feature>
<sequence length="516" mass="58111">MQRRDFLKASLASFIALVASSEEIFAKVTESTNSGVKGVIFIVGDGWPLGVMKAMNEFMEMKFKEKSNLSTLIKNPKTKILLQNTSSLSSVVTDSAPASVAWATGSKTVNRSLSVLPDGRNLKTIFELAKEKGLSCGFVTTTRVTHATPAAWYSHNSNRDDEDNIAVDLLNADLDVAMGGGDRFFNGEKRKDKKALYGMFSLKGYKVVKSKEELVSSISDESPVLGVFSSSHISYFVDRANDEKLNNKEPSLPEMTAVALKKLSRNKKGFILQIEAGRIDHACHANDAYAAMMDCYELDKTIGVVMDFINKNPDVLLIVTSDHGNSGYGINGTGPEYNDATEALMNYKNRASFEYMIRKMKNQDLKAVKEIFENYTQHKISSEEAEGIYKNLNEKRRVVINDIWYEPEYTMGKILAKSIYDYDNEKLMKPAKERRGNVGFTSTNHTAEDQLVVVYGEKFYGKELKNLIDNTELYNLMCNYLGFNYLNPKMDRQDATGYVKSLSYKEWERHLRLHIS</sequence>
<name>A0A9W6LJM7_9BACT</name>
<comment type="caution">
    <text evidence="5">The sequence shown here is derived from an EMBL/GenBank/DDBJ whole genome shotgun (WGS) entry which is preliminary data.</text>
</comment>
<evidence type="ECO:0000313" key="5">
    <source>
        <dbReference type="EMBL" id="GLI52847.1"/>
    </source>
</evidence>
<feature type="binding site" evidence="3">
    <location>
        <position position="45"/>
    </location>
    <ligand>
        <name>Mg(2+)</name>
        <dbReference type="ChEBI" id="CHEBI:18420"/>
    </ligand>
</feature>
<gene>
    <name evidence="5" type="ORF">TISLANDTSLP1_05400</name>
</gene>
<feature type="binding site" evidence="3">
    <location>
        <position position="322"/>
    </location>
    <ligand>
        <name>Zn(2+)</name>
        <dbReference type="ChEBI" id="CHEBI:29105"/>
        <label>2</label>
    </ligand>
</feature>
<dbReference type="Gene3D" id="3.40.720.10">
    <property type="entry name" value="Alkaline Phosphatase, subunit A"/>
    <property type="match status" value="1"/>
</dbReference>
<evidence type="ECO:0000256" key="2">
    <source>
        <dbReference type="PIRSR" id="PIRSR601952-1"/>
    </source>
</evidence>
<dbReference type="SMART" id="SM00098">
    <property type="entry name" value="alkPPc"/>
    <property type="match status" value="1"/>
</dbReference>
<dbReference type="InterPro" id="IPR042085">
    <property type="entry name" value="Ap_crown"/>
</dbReference>
<comment type="similarity">
    <text evidence="4">Belongs to the alkaline phosphatase family.</text>
</comment>
<evidence type="ECO:0000256" key="1">
    <source>
        <dbReference type="ARBA" id="ARBA00022553"/>
    </source>
</evidence>
<proteinExistence type="inferred from homology"/>
<dbReference type="SUPFAM" id="SSF53649">
    <property type="entry name" value="Alkaline phosphatase-like"/>
    <property type="match status" value="1"/>
</dbReference>
<feature type="binding site" evidence="3">
    <location>
        <position position="148"/>
    </location>
    <ligand>
        <name>Mg(2+)</name>
        <dbReference type="ChEBI" id="CHEBI:18420"/>
    </ligand>
</feature>
<comment type="cofactor">
    <cofactor evidence="3">
        <name>Zn(2+)</name>
        <dbReference type="ChEBI" id="CHEBI:29105"/>
    </cofactor>
    <text evidence="3">Binds 2 Zn(2+) ions.</text>
</comment>
<keyword evidence="1" id="KW-0597">Phosphoprotein</keyword>
<dbReference type="InterPro" id="IPR001952">
    <property type="entry name" value="Alkaline_phosphatase"/>
</dbReference>
<keyword evidence="3" id="KW-0460">Magnesium</keyword>
<feature type="binding site" evidence="3">
    <location>
        <position position="445"/>
    </location>
    <ligand>
        <name>Zn(2+)</name>
        <dbReference type="ChEBI" id="CHEBI:29105"/>
        <label>2</label>
    </ligand>
</feature>
<keyword evidence="3" id="KW-0862">Zinc</keyword>
<organism evidence="5 6">
    <name type="scientific">Thermodesulfovibrio yellowstonii</name>
    <dbReference type="NCBI Taxonomy" id="28262"/>
    <lineage>
        <taxon>Bacteria</taxon>
        <taxon>Pseudomonadati</taxon>
        <taxon>Nitrospirota</taxon>
        <taxon>Thermodesulfovibrionia</taxon>
        <taxon>Thermodesulfovibrionales</taxon>
        <taxon>Thermodesulfovibrionaceae</taxon>
        <taxon>Thermodesulfovibrio</taxon>
    </lineage>
</organism>
<dbReference type="PRINTS" id="PR00113">
    <property type="entry name" value="ALKPHPHTASE"/>
</dbReference>
<accession>A0A9W6LJM7</accession>
<evidence type="ECO:0000256" key="3">
    <source>
        <dbReference type="PIRSR" id="PIRSR601952-2"/>
    </source>
</evidence>
<dbReference type="CDD" id="cd16012">
    <property type="entry name" value="ALP"/>
    <property type="match status" value="1"/>
</dbReference>
<keyword evidence="6" id="KW-1185">Reference proteome</keyword>
<feature type="binding site" evidence="3">
    <location>
        <position position="275"/>
    </location>
    <ligand>
        <name>Mg(2+)</name>
        <dbReference type="ChEBI" id="CHEBI:18420"/>
    </ligand>
</feature>
<dbReference type="PANTHER" id="PTHR11596">
    <property type="entry name" value="ALKALINE PHOSPHATASE"/>
    <property type="match status" value="1"/>
</dbReference>
<feature type="binding site" evidence="3">
    <location>
        <position position="284"/>
    </location>
    <ligand>
        <name>Zn(2+)</name>
        <dbReference type="ChEBI" id="CHEBI:29105"/>
        <label>2</label>
    </ligand>
</feature>
<protein>
    <submittedName>
        <fullName evidence="5">Alkaline phosphatase</fullName>
    </submittedName>
</protein>
<dbReference type="EMBL" id="BSDX01000001">
    <property type="protein sequence ID" value="GLI52847.1"/>
    <property type="molecule type" value="Genomic_DNA"/>
</dbReference>
<feature type="binding site" evidence="3">
    <location>
        <position position="323"/>
    </location>
    <ligand>
        <name>Zn(2+)</name>
        <dbReference type="ChEBI" id="CHEBI:29105"/>
        <label>2</label>
    </ligand>
</feature>